<dbReference type="InterPro" id="IPR029063">
    <property type="entry name" value="SAM-dependent_MTases_sf"/>
</dbReference>
<evidence type="ECO:0000313" key="1">
    <source>
        <dbReference type="EMBL" id="MDT0643039.1"/>
    </source>
</evidence>
<evidence type="ECO:0000313" key="2">
    <source>
        <dbReference type="Proteomes" id="UP001262889"/>
    </source>
</evidence>
<dbReference type="Gene3D" id="3.40.50.150">
    <property type="entry name" value="Vaccinia Virus protein VP39"/>
    <property type="match status" value="1"/>
</dbReference>
<reference evidence="1 2" key="1">
    <citation type="submission" date="2023-09" db="EMBL/GenBank/DDBJ databases">
        <authorList>
            <person name="Rey-Velasco X."/>
        </authorList>
    </citation>
    <scope>NUCLEOTIDE SEQUENCE [LARGE SCALE GENOMIC DNA]</scope>
    <source>
        <strain evidence="1 2">F363</strain>
    </source>
</reference>
<name>A0ABU3C9N1_9FLAO</name>
<organism evidence="1 2">
    <name type="scientific">Autumnicola tepida</name>
    <dbReference type="NCBI Taxonomy" id="3075595"/>
    <lineage>
        <taxon>Bacteria</taxon>
        <taxon>Pseudomonadati</taxon>
        <taxon>Bacteroidota</taxon>
        <taxon>Flavobacteriia</taxon>
        <taxon>Flavobacteriales</taxon>
        <taxon>Flavobacteriaceae</taxon>
        <taxon>Autumnicola</taxon>
    </lineage>
</organism>
<sequence>MNLQSFSTSQYKLFCKAEGSEHIVSEFALIQILKIVRKYSVKSVLEVGLGIGTISGSILKYAEKKGSTIHCVGTENNEFCLKQIPSNLGSQYKNLKIFSAVDKIDPGFKFDLIIIDGAESNLQLVRIC</sequence>
<comment type="caution">
    <text evidence="1">The sequence shown here is derived from an EMBL/GenBank/DDBJ whole genome shotgun (WGS) entry which is preliminary data.</text>
</comment>
<dbReference type="EMBL" id="JAVRHQ010000009">
    <property type="protein sequence ID" value="MDT0643039.1"/>
    <property type="molecule type" value="Genomic_DNA"/>
</dbReference>
<dbReference type="SUPFAM" id="SSF53335">
    <property type="entry name" value="S-adenosyl-L-methionine-dependent methyltransferases"/>
    <property type="match status" value="1"/>
</dbReference>
<evidence type="ECO:0008006" key="3">
    <source>
        <dbReference type="Google" id="ProtNLM"/>
    </source>
</evidence>
<gene>
    <name evidence="1" type="ORF">RM553_09390</name>
</gene>
<proteinExistence type="predicted"/>
<protein>
    <recommendedName>
        <fullName evidence="3">Methyltransferase domain-containing protein</fullName>
    </recommendedName>
</protein>
<dbReference type="Proteomes" id="UP001262889">
    <property type="component" value="Unassembled WGS sequence"/>
</dbReference>
<keyword evidence="2" id="KW-1185">Reference proteome</keyword>
<accession>A0ABU3C9N1</accession>
<dbReference type="RefSeq" id="WP_311534660.1">
    <property type="nucleotide sequence ID" value="NZ_JAVRHQ010000009.1"/>
</dbReference>